<dbReference type="Gene3D" id="3.20.20.70">
    <property type="entry name" value="Aldolase class I"/>
    <property type="match status" value="1"/>
</dbReference>
<organism evidence="9">
    <name type="scientific">Araucaria cunninghamii</name>
    <name type="common">Hoop pine</name>
    <name type="synonym">Moreton Bay pine</name>
    <dbReference type="NCBI Taxonomy" id="56994"/>
    <lineage>
        <taxon>Eukaryota</taxon>
        <taxon>Viridiplantae</taxon>
        <taxon>Streptophyta</taxon>
        <taxon>Embryophyta</taxon>
        <taxon>Tracheophyta</taxon>
        <taxon>Spermatophyta</taxon>
        <taxon>Pinopsida</taxon>
        <taxon>Pinidae</taxon>
        <taxon>Conifers II</taxon>
        <taxon>Araucariales</taxon>
        <taxon>Araucariaceae</taxon>
        <taxon>Araucaria</taxon>
    </lineage>
</organism>
<accession>A0A0D6QZA6</accession>
<dbReference type="Pfam" id="PF00274">
    <property type="entry name" value="Glycolytic"/>
    <property type="match status" value="1"/>
</dbReference>
<evidence type="ECO:0000256" key="8">
    <source>
        <dbReference type="RuleBase" id="RU003994"/>
    </source>
</evidence>
<comment type="catalytic activity">
    <reaction evidence="1 8">
        <text>beta-D-fructose 1,6-bisphosphate = D-glyceraldehyde 3-phosphate + dihydroxyacetone phosphate</text>
        <dbReference type="Rhea" id="RHEA:14729"/>
        <dbReference type="ChEBI" id="CHEBI:32966"/>
        <dbReference type="ChEBI" id="CHEBI:57642"/>
        <dbReference type="ChEBI" id="CHEBI:59776"/>
        <dbReference type="EC" id="4.1.2.13"/>
    </reaction>
</comment>
<dbReference type="EMBL" id="GCKF01039548">
    <property type="protein sequence ID" value="JAG95781.1"/>
    <property type="molecule type" value="Transcribed_RNA"/>
</dbReference>
<evidence type="ECO:0000256" key="1">
    <source>
        <dbReference type="ARBA" id="ARBA00000441"/>
    </source>
</evidence>
<sequence length="387" mass="42126">MVATLLSNTPTLLGSRPVAGRAQPRQVAGRKALVVRAGPYDEELIQTANKVASKGHGILAMDESNATCGKRLDSIGLENTEQNRRTYRELLVSAPGLGEFISGAILFEETLFQSAEDGTKFVDVLNKQGIVPGIKVDKGLVPMPNSNGESWCQGLDGLAQRTAEYYKAGARFAKWRSVVSIPAGPSPMALQDCAYGLARYAAISQASGLVPIVEPEVLLDGEHDIDRTFEVAQEVWAQTFKYLADQKVLFEGILLKPSMVTPGADCSKRESPEVVADYTLKLLKRRVPPAVPGIMFLSGGQSELEATLNLNAMNQSPNPWHVSFSYARALQNSVLKTWQGEKKNEKAAQEALLKRAQANSKAQMGQYDPSMESEGAGEKLYEKGYKY</sequence>
<reference evidence="9" key="1">
    <citation type="submission" date="2015-03" db="EMBL/GenBank/DDBJ databases">
        <title>A transcriptome of Araucaria cunninghamii, an australian fine timber species.</title>
        <authorList>
            <person name="Jing Yi C.J.Y."/>
            <person name="Yin San L.Y.S."/>
            <person name="Abdul Karim S.S."/>
            <person name="Wan Azmi N.N."/>
            <person name="Hercus R.R."/>
            <person name="Croft L.L."/>
        </authorList>
    </citation>
    <scope>NUCLEOTIDE SEQUENCE</scope>
    <source>
        <strain evidence="9">MI0301</strain>
        <tissue evidence="9">Leaf</tissue>
    </source>
</reference>
<dbReference type="AlphaFoldDB" id="A0A0D6QZA6"/>
<dbReference type="SUPFAM" id="SSF51569">
    <property type="entry name" value="Aldolase"/>
    <property type="match status" value="1"/>
</dbReference>
<evidence type="ECO:0000256" key="2">
    <source>
        <dbReference type="ARBA" id="ARBA00004714"/>
    </source>
</evidence>
<keyword evidence="6 8" id="KW-0456">Lyase</keyword>
<comment type="similarity">
    <text evidence="3 8">Belongs to the class I fructose-bisphosphate aldolase family.</text>
</comment>
<comment type="pathway">
    <text evidence="2">Carbohydrate degradation; glycolysis; D-glyceraldehyde 3-phosphate and glycerone phosphate from D-glucose: step 4/4.</text>
</comment>
<proteinExistence type="inferred from homology"/>
<evidence type="ECO:0000256" key="6">
    <source>
        <dbReference type="ARBA" id="ARBA00023239"/>
    </source>
</evidence>
<dbReference type="PROSITE" id="PS00158">
    <property type="entry name" value="ALDOLASE_CLASS_I"/>
    <property type="match status" value="1"/>
</dbReference>
<evidence type="ECO:0000313" key="9">
    <source>
        <dbReference type="EMBL" id="JAG95781.1"/>
    </source>
</evidence>
<protein>
    <recommendedName>
        <fullName evidence="4 8">Fructose-bisphosphate aldolase</fullName>
        <ecNumber evidence="4 8">4.1.2.13</ecNumber>
    </recommendedName>
</protein>
<dbReference type="GO" id="GO:0006096">
    <property type="term" value="P:glycolytic process"/>
    <property type="evidence" value="ECO:0007669"/>
    <property type="project" value="UniProtKB-UniPathway"/>
</dbReference>
<evidence type="ECO:0000256" key="7">
    <source>
        <dbReference type="ARBA" id="ARBA00023270"/>
    </source>
</evidence>
<evidence type="ECO:0000256" key="5">
    <source>
        <dbReference type="ARBA" id="ARBA00023152"/>
    </source>
</evidence>
<dbReference type="InterPro" id="IPR013785">
    <property type="entry name" value="Aldolase_TIM"/>
</dbReference>
<evidence type="ECO:0000256" key="3">
    <source>
        <dbReference type="ARBA" id="ARBA00010387"/>
    </source>
</evidence>
<dbReference type="CDD" id="cd00948">
    <property type="entry name" value="FBP_aldolase_I_a"/>
    <property type="match status" value="1"/>
</dbReference>
<keyword evidence="7" id="KW-0704">Schiff base</keyword>
<dbReference type="UniPathway" id="UPA00109">
    <property type="reaction ID" value="UER00183"/>
</dbReference>
<keyword evidence="5 8" id="KW-0324">Glycolysis</keyword>
<dbReference type="EMBL" id="GCKF01039549">
    <property type="protein sequence ID" value="JAG95780.1"/>
    <property type="molecule type" value="Transcribed_RNA"/>
</dbReference>
<evidence type="ECO:0000256" key="4">
    <source>
        <dbReference type="ARBA" id="ARBA00013068"/>
    </source>
</evidence>
<dbReference type="InterPro" id="IPR029768">
    <property type="entry name" value="Aldolase_I_AS"/>
</dbReference>
<dbReference type="InterPro" id="IPR000741">
    <property type="entry name" value="FBA_I"/>
</dbReference>
<dbReference type="EC" id="4.1.2.13" evidence="4 8"/>
<dbReference type="NCBIfam" id="NF033379">
    <property type="entry name" value="FrucBisAld_I"/>
    <property type="match status" value="1"/>
</dbReference>
<name>A0A0D6QZA6_ARACU</name>
<dbReference type="PANTHER" id="PTHR11627">
    <property type="entry name" value="FRUCTOSE-BISPHOSPHATE ALDOLASE"/>
    <property type="match status" value="1"/>
</dbReference>
<dbReference type="GO" id="GO:0004332">
    <property type="term" value="F:fructose-bisphosphate aldolase activity"/>
    <property type="evidence" value="ECO:0007669"/>
    <property type="project" value="UniProtKB-EC"/>
</dbReference>
<dbReference type="FunFam" id="3.20.20.70:FF:000140">
    <property type="entry name" value="Fructose-bisphosphate aldolase"/>
    <property type="match status" value="1"/>
</dbReference>